<dbReference type="EMBL" id="CAJOBR010032254">
    <property type="protein sequence ID" value="CAF4998398.1"/>
    <property type="molecule type" value="Genomic_DNA"/>
</dbReference>
<sequence length="226" mass="25007">LDALLTSTFKNSSKTVGTTQNSDSEMGNTNVSLPTNYDIATRAMEIESDLTNKSNEKQQSSSPLVPSVVQLEPDEASIIISQLVQQAQAQPAIHFDGITLVNRNNSESDSLFKPIDDRSLSVDDSITAVSSNDLSDVKLMIGDLSKIFINRMNTIENKIDEQRNQTLQINNLLTRTVLPSFMDLAAIIHETPNLDSHVRSKLNVIQMNIRIAQKQKPIDINDVTDI</sequence>
<feature type="non-terminal residue" evidence="1">
    <location>
        <position position="1"/>
    </location>
</feature>
<accession>A0A822AA28</accession>
<gene>
    <name evidence="1" type="ORF">QYT958_LOCUS37865</name>
</gene>
<comment type="caution">
    <text evidence="1">The sequence shown here is derived from an EMBL/GenBank/DDBJ whole genome shotgun (WGS) entry which is preliminary data.</text>
</comment>
<dbReference type="Proteomes" id="UP000663848">
    <property type="component" value="Unassembled WGS sequence"/>
</dbReference>
<evidence type="ECO:0000313" key="1">
    <source>
        <dbReference type="EMBL" id="CAF4998398.1"/>
    </source>
</evidence>
<name>A0A822AA28_9BILA</name>
<proteinExistence type="predicted"/>
<reference evidence="1" key="1">
    <citation type="submission" date="2021-02" db="EMBL/GenBank/DDBJ databases">
        <authorList>
            <person name="Nowell W R."/>
        </authorList>
    </citation>
    <scope>NUCLEOTIDE SEQUENCE</scope>
</reference>
<evidence type="ECO:0000313" key="2">
    <source>
        <dbReference type="Proteomes" id="UP000663848"/>
    </source>
</evidence>
<dbReference type="AlphaFoldDB" id="A0A822AA28"/>
<organism evidence="1 2">
    <name type="scientific">Rotaria socialis</name>
    <dbReference type="NCBI Taxonomy" id="392032"/>
    <lineage>
        <taxon>Eukaryota</taxon>
        <taxon>Metazoa</taxon>
        <taxon>Spiralia</taxon>
        <taxon>Gnathifera</taxon>
        <taxon>Rotifera</taxon>
        <taxon>Eurotatoria</taxon>
        <taxon>Bdelloidea</taxon>
        <taxon>Philodinida</taxon>
        <taxon>Philodinidae</taxon>
        <taxon>Rotaria</taxon>
    </lineage>
</organism>
<protein>
    <submittedName>
        <fullName evidence="1">Uncharacterized protein</fullName>
    </submittedName>
</protein>